<reference evidence="1 2" key="1">
    <citation type="submission" date="2018-02" db="EMBL/GenBank/DDBJ databases">
        <title>Genome sequence of the basidiomycete white-rot fungus Phlebia centrifuga.</title>
        <authorList>
            <person name="Granchi Z."/>
            <person name="Peng M."/>
            <person name="de Vries R.P."/>
            <person name="Hilden K."/>
            <person name="Makela M.R."/>
            <person name="Grigoriev I."/>
            <person name="Riley R."/>
        </authorList>
    </citation>
    <scope>NUCLEOTIDE SEQUENCE [LARGE SCALE GENOMIC DNA]</scope>
    <source>
        <strain evidence="1 2">FBCC195</strain>
    </source>
</reference>
<gene>
    <name evidence="1" type="ORF">PHLCEN_2v20</name>
</gene>
<evidence type="ECO:0000313" key="2">
    <source>
        <dbReference type="Proteomes" id="UP000186601"/>
    </source>
</evidence>
<protein>
    <recommendedName>
        <fullName evidence="3">F-box domain-containing protein</fullName>
    </recommendedName>
</protein>
<dbReference type="Proteomes" id="UP000186601">
    <property type="component" value="Unassembled WGS sequence"/>
</dbReference>
<name>A0A2R6S784_9APHY</name>
<evidence type="ECO:0000313" key="1">
    <source>
        <dbReference type="EMBL" id="PSS38113.1"/>
    </source>
</evidence>
<evidence type="ECO:0008006" key="3">
    <source>
        <dbReference type="Google" id="ProtNLM"/>
    </source>
</evidence>
<organism evidence="1 2">
    <name type="scientific">Hermanssonia centrifuga</name>
    <dbReference type="NCBI Taxonomy" id="98765"/>
    <lineage>
        <taxon>Eukaryota</taxon>
        <taxon>Fungi</taxon>
        <taxon>Dikarya</taxon>
        <taxon>Basidiomycota</taxon>
        <taxon>Agaricomycotina</taxon>
        <taxon>Agaricomycetes</taxon>
        <taxon>Polyporales</taxon>
        <taxon>Meruliaceae</taxon>
        <taxon>Hermanssonia</taxon>
    </lineage>
</organism>
<comment type="caution">
    <text evidence="1">The sequence shown here is derived from an EMBL/GenBank/DDBJ whole genome shotgun (WGS) entry which is preliminary data.</text>
</comment>
<accession>A0A2R6S784</accession>
<sequence>MFEQNLTMPPAAFPEKVLTRFVHFSRPIDLPALCRVNKLLSRLAEPRIYRELVLKDLQSMYSVMSALLADDGKRASFVRRLWLFSGSCLFLQVPRGLWNLIRDALLKMDSLQTIYLVDPDLINTWIFPLDARLKIREAILHFAWDERFAAFLNTQTELRFLSMEDYDFSDDADGYGLPCPLAPGSLPALETFDGPLPIAQQLLSSPLKQLHMTLDAEIAPTLVPFIQKLARRNKCMRSLDIILILDYLVVQTLRTLAESPLSSSLRYLGVIMLSPTQRHEIHRSLLHFAHLECIQLNVSHWHPQPAVYHQRMLTTELRIYCPSLRYVVFYTAQYHQFVWRCENEQWSHSHSGGRTSLDDTMWRNF</sequence>
<dbReference type="EMBL" id="MLYV02000002">
    <property type="protein sequence ID" value="PSS38113.1"/>
    <property type="molecule type" value="Genomic_DNA"/>
</dbReference>
<keyword evidence="2" id="KW-1185">Reference proteome</keyword>
<proteinExistence type="predicted"/>
<dbReference type="OrthoDB" id="3250756at2759"/>
<dbReference type="AlphaFoldDB" id="A0A2R6S784"/>